<dbReference type="Proteomes" id="UP000181898">
    <property type="component" value="Chromosome"/>
</dbReference>
<gene>
    <name evidence="2" type="ORF">LPB136_02520</name>
</gene>
<dbReference type="InterPro" id="IPR008514">
    <property type="entry name" value="T6SS_Hcp"/>
</dbReference>
<dbReference type="RefSeq" id="WP_072554636.1">
    <property type="nucleotide sequence ID" value="NZ_CP018155.1"/>
</dbReference>
<keyword evidence="1" id="KW-0732">Signal</keyword>
<dbReference type="InterPro" id="IPR053165">
    <property type="entry name" value="HSI-I_assembly_Hcp1"/>
</dbReference>
<protein>
    <recommendedName>
        <fullName evidence="4">Type VI secretion system tube protein Hcp</fullName>
    </recommendedName>
</protein>
<dbReference type="PANTHER" id="PTHR36152:SF5">
    <property type="entry name" value="PROTEIN HCP1"/>
    <property type="match status" value="1"/>
</dbReference>
<dbReference type="InterPro" id="IPR036624">
    <property type="entry name" value="Hcp1-lik_sf"/>
</dbReference>
<keyword evidence="3" id="KW-1185">Reference proteome</keyword>
<dbReference type="AlphaFoldDB" id="A0A1L3JGR7"/>
<evidence type="ECO:0000313" key="3">
    <source>
        <dbReference type="Proteomes" id="UP000181898"/>
    </source>
</evidence>
<evidence type="ECO:0000256" key="1">
    <source>
        <dbReference type="SAM" id="SignalP"/>
    </source>
</evidence>
<dbReference type="KEGG" id="ten:LPB136_02520"/>
<dbReference type="EMBL" id="CP018155">
    <property type="protein sequence ID" value="APG64312.1"/>
    <property type="molecule type" value="Genomic_DNA"/>
</dbReference>
<dbReference type="Gene3D" id="2.30.110.20">
    <property type="entry name" value="Hcp1-like"/>
    <property type="match status" value="1"/>
</dbReference>
<dbReference type="SUPFAM" id="SSF141452">
    <property type="entry name" value="Hcp1-like"/>
    <property type="match status" value="1"/>
</dbReference>
<name>A0A1L3JGR7_9FLAO</name>
<evidence type="ECO:0008006" key="4">
    <source>
        <dbReference type="Google" id="ProtNLM"/>
    </source>
</evidence>
<dbReference type="STRING" id="1850252.LPB136_02520"/>
<dbReference type="Pfam" id="PF05638">
    <property type="entry name" value="T6SS_HCP"/>
    <property type="match status" value="1"/>
</dbReference>
<dbReference type="PANTHER" id="PTHR36152">
    <property type="entry name" value="CYTOPLASMIC PROTEIN-RELATED"/>
    <property type="match status" value="1"/>
</dbReference>
<dbReference type="OrthoDB" id="5146053at2"/>
<sequence length="178" mass="19897">MKTIQLLFISLFLFSITVNSQSKQENPITSRTVIGYLKIPNIEGESKSSEYKNEIEIFGLASLIEKAGKIVPGRGRSQYRAEMSPISLVKKIDAATPYIMLANLQGKSFKEAIISLIKNESKEPYLILTLKKTTINKHQLDASSNRQEIVSLSFEKITIKYINNGQEHEVTYNLAGGA</sequence>
<reference evidence="2 3" key="1">
    <citation type="submission" date="2016-11" db="EMBL/GenBank/DDBJ databases">
        <title>Tenacibaculum sp. LPB0136, isolated from marine environment.</title>
        <authorList>
            <person name="Kim E."/>
            <person name="Yi H."/>
        </authorList>
    </citation>
    <scope>NUCLEOTIDE SEQUENCE [LARGE SCALE GENOMIC DNA]</scope>
    <source>
        <strain evidence="2 3">LPB0136</strain>
    </source>
</reference>
<evidence type="ECO:0000313" key="2">
    <source>
        <dbReference type="EMBL" id="APG64312.1"/>
    </source>
</evidence>
<feature type="chain" id="PRO_5012295408" description="Type VI secretion system tube protein Hcp" evidence="1">
    <location>
        <begin position="21"/>
        <end position="178"/>
    </location>
</feature>
<proteinExistence type="predicted"/>
<organism evidence="2 3">
    <name type="scientific">Tenacibaculum todarodis</name>
    <dbReference type="NCBI Taxonomy" id="1850252"/>
    <lineage>
        <taxon>Bacteria</taxon>
        <taxon>Pseudomonadati</taxon>
        <taxon>Bacteroidota</taxon>
        <taxon>Flavobacteriia</taxon>
        <taxon>Flavobacteriales</taxon>
        <taxon>Flavobacteriaceae</taxon>
        <taxon>Tenacibaculum</taxon>
    </lineage>
</organism>
<feature type="signal peptide" evidence="1">
    <location>
        <begin position="1"/>
        <end position="20"/>
    </location>
</feature>
<accession>A0A1L3JGR7</accession>